<dbReference type="EMBL" id="SOZJ01000002">
    <property type="protein sequence ID" value="TGJ71032.1"/>
    <property type="molecule type" value="Genomic_DNA"/>
</dbReference>
<keyword evidence="2" id="KW-0812">Transmembrane</keyword>
<dbReference type="Proteomes" id="UP000297595">
    <property type="component" value="Unassembled WGS sequence"/>
</dbReference>
<dbReference type="OrthoDB" id="5330306at2759"/>
<reference evidence="3 4" key="1">
    <citation type="submission" date="2019-03" db="EMBL/GenBank/DDBJ databases">
        <title>Nematode-trapping fungi genome.</title>
        <authorList>
            <person name="Vidal-Diez De Ulzurrun G."/>
        </authorList>
    </citation>
    <scope>NUCLEOTIDE SEQUENCE [LARGE SCALE GENOMIC DNA]</scope>
    <source>
        <strain evidence="3 4">TWF154</strain>
    </source>
</reference>
<feature type="compositionally biased region" description="Pro residues" evidence="1">
    <location>
        <begin position="125"/>
        <end position="135"/>
    </location>
</feature>
<evidence type="ECO:0000256" key="1">
    <source>
        <dbReference type="SAM" id="MobiDB-lite"/>
    </source>
</evidence>
<feature type="compositionally biased region" description="Basic residues" evidence="1">
    <location>
        <begin position="186"/>
        <end position="197"/>
    </location>
</feature>
<dbReference type="AlphaFoldDB" id="A0A7C8PTW3"/>
<feature type="region of interest" description="Disordered" evidence="1">
    <location>
        <begin position="120"/>
        <end position="215"/>
    </location>
</feature>
<feature type="transmembrane region" description="Helical" evidence="2">
    <location>
        <begin position="41"/>
        <end position="61"/>
    </location>
</feature>
<evidence type="ECO:0000256" key="2">
    <source>
        <dbReference type="SAM" id="Phobius"/>
    </source>
</evidence>
<gene>
    <name evidence="3" type="ORF">EYR41_003033</name>
</gene>
<feature type="region of interest" description="Disordered" evidence="1">
    <location>
        <begin position="511"/>
        <end position="582"/>
    </location>
</feature>
<accession>A0A7C8PTW3</accession>
<proteinExistence type="predicted"/>
<sequence length="582" mass="66274">MRSRVISGNWGYFEYQRRLSIHSPHLPSLSKMKIPNTYMNVYIWTIAGFILTFSYCAPVFGPVDSSTEATLVPKSRAGPLNPSDSLDKIDNILHDGIRARGLEVDVGKIKKPLASVIDHIETTPPSKPKTFPPPKLTTSTLFKPMISSSSPSSPSISSSSTSIVSPHLKPTQNPPAPTQEKEGKGYKSRKGKSRNHGPKPNGPTPDIDYDPLDDDWGDLDGDLDFDEDDYVKISFWIKDSFEIRCADPKHVFKSPIAAERTRDLLPKGFSWRNFDENPWMAEEFIKEMQESCIEDCSCDDWASLHAPAARKNDSLSYCRTWEDARKCEWVFGCQCWAELGDPEIPQRFENMSVQSWASELSSLPLHLRKAHPEWRWNNGPKNLNNQSLSTGFGPRTEYWETRNYWYYPRPWDVYRERIVAEIQPGYYLYGPDVPWIHGNPMKELRKWKPSLRGEWELFMRYLYAVNPDRNYQPARIVPPGDPFPPLEELWRPARDPFDDLVPAVDINLVMADENNAQAPRAKSRKREDPPPESITPNESDTTCIPRYLALSNTDGIERLCPPSEAPENTGGEDEGNSKGAKP</sequence>
<name>A0A7C8PTW3_ORBOL</name>
<protein>
    <submittedName>
        <fullName evidence="3">Uncharacterized protein</fullName>
    </submittedName>
</protein>
<evidence type="ECO:0000313" key="3">
    <source>
        <dbReference type="EMBL" id="TGJ71032.1"/>
    </source>
</evidence>
<organism evidence="3 4">
    <name type="scientific">Orbilia oligospora</name>
    <name type="common">Nematode-trapping fungus</name>
    <name type="synonym">Arthrobotrys oligospora</name>
    <dbReference type="NCBI Taxonomy" id="2813651"/>
    <lineage>
        <taxon>Eukaryota</taxon>
        <taxon>Fungi</taxon>
        <taxon>Dikarya</taxon>
        <taxon>Ascomycota</taxon>
        <taxon>Pezizomycotina</taxon>
        <taxon>Orbiliomycetes</taxon>
        <taxon>Orbiliales</taxon>
        <taxon>Orbiliaceae</taxon>
        <taxon>Orbilia</taxon>
    </lineage>
</organism>
<keyword evidence="2" id="KW-0472">Membrane</keyword>
<feature type="compositionally biased region" description="Low complexity" evidence="1">
    <location>
        <begin position="136"/>
        <end position="166"/>
    </location>
</feature>
<keyword evidence="2" id="KW-1133">Transmembrane helix</keyword>
<comment type="caution">
    <text evidence="3">The sequence shown here is derived from an EMBL/GenBank/DDBJ whole genome shotgun (WGS) entry which is preliminary data.</text>
</comment>
<evidence type="ECO:0000313" key="4">
    <source>
        <dbReference type="Proteomes" id="UP000297595"/>
    </source>
</evidence>